<keyword evidence="1" id="KW-1133">Transmembrane helix</keyword>
<dbReference type="InterPro" id="IPR025333">
    <property type="entry name" value="DUF4239"/>
</dbReference>
<evidence type="ECO:0000256" key="1">
    <source>
        <dbReference type="SAM" id="Phobius"/>
    </source>
</evidence>
<feature type="transmembrane region" description="Helical" evidence="1">
    <location>
        <begin position="48"/>
        <end position="65"/>
    </location>
</feature>
<reference evidence="2 3" key="1">
    <citation type="submission" date="2023-07" db="EMBL/GenBank/DDBJ databases">
        <title>Genomic Encyclopedia of Type Strains, Phase IV (KMG-IV): sequencing the most valuable type-strain genomes for metagenomic binning, comparative biology and taxonomic classification.</title>
        <authorList>
            <person name="Goeker M."/>
        </authorList>
    </citation>
    <scope>NUCLEOTIDE SEQUENCE [LARGE SCALE GENOMIC DNA]</scope>
    <source>
        <strain evidence="2 3">DSM 11549</strain>
    </source>
</reference>
<dbReference type="Proteomes" id="UP001230253">
    <property type="component" value="Unassembled WGS sequence"/>
</dbReference>
<feature type="transmembrane region" description="Helical" evidence="1">
    <location>
        <begin position="181"/>
        <end position="204"/>
    </location>
</feature>
<evidence type="ECO:0000313" key="3">
    <source>
        <dbReference type="Proteomes" id="UP001230253"/>
    </source>
</evidence>
<organism evidence="2 3">
    <name type="scientific">Rhodopseudomonas julia</name>
    <dbReference type="NCBI Taxonomy" id="200617"/>
    <lineage>
        <taxon>Bacteria</taxon>
        <taxon>Pseudomonadati</taxon>
        <taxon>Pseudomonadota</taxon>
        <taxon>Alphaproteobacteria</taxon>
        <taxon>Hyphomicrobiales</taxon>
        <taxon>Nitrobacteraceae</taxon>
        <taxon>Rhodopseudomonas</taxon>
    </lineage>
</organism>
<keyword evidence="1" id="KW-0812">Transmembrane</keyword>
<dbReference type="Pfam" id="PF14023">
    <property type="entry name" value="Bestrophin-like"/>
    <property type="match status" value="1"/>
</dbReference>
<dbReference type="RefSeq" id="WP_307154756.1">
    <property type="nucleotide sequence ID" value="NZ_JAUSUK010000002.1"/>
</dbReference>
<dbReference type="EMBL" id="JAUSUK010000002">
    <property type="protein sequence ID" value="MDQ0326593.1"/>
    <property type="molecule type" value="Genomic_DNA"/>
</dbReference>
<sequence length="264" mass="28733">MIGFVPAPLMGFIVVVGTIAIAFASYFVARTLLSSRGPEESKDLAGSVVIRVSALHGLILALVFAQELANFDQIGDGLSTEAALIGDVFHDLERFDADLTKEVRDDLATYTRIVLDEELPALADGKPLLRKAWESWDDVYNAILDLEPQNVRQTALKPILIKNVGEVSQLRLKREEAAEDGVNGLFMLAALLGVALTAAAYFAFPPTVPNLLLLTIFGTYTGLIVFFVIAFAYPYSEPGEVRPVGLQKLYASEMQGRLPGQSYP</sequence>
<protein>
    <submittedName>
        <fullName evidence="2">Phage shock protein PspC (Stress-responsive transcriptional regulator)</fullName>
    </submittedName>
</protein>
<keyword evidence="1" id="KW-0472">Membrane</keyword>
<accession>A0ABU0C7V1</accession>
<gene>
    <name evidence="2" type="ORF">J2R99_002462</name>
</gene>
<name>A0ABU0C7V1_9BRAD</name>
<feature type="transmembrane region" description="Helical" evidence="1">
    <location>
        <begin position="7"/>
        <end position="28"/>
    </location>
</feature>
<feature type="transmembrane region" description="Helical" evidence="1">
    <location>
        <begin position="210"/>
        <end position="233"/>
    </location>
</feature>
<evidence type="ECO:0000313" key="2">
    <source>
        <dbReference type="EMBL" id="MDQ0326593.1"/>
    </source>
</evidence>
<keyword evidence="3" id="KW-1185">Reference proteome</keyword>
<comment type="caution">
    <text evidence="2">The sequence shown here is derived from an EMBL/GenBank/DDBJ whole genome shotgun (WGS) entry which is preliminary data.</text>
</comment>
<proteinExistence type="predicted"/>